<reference evidence="5" key="1">
    <citation type="journal article" date="2019" name="Int. J. Syst. Evol. Microbiol.">
        <title>The Global Catalogue of Microorganisms (GCM) 10K type strain sequencing project: providing services to taxonomists for standard genome sequencing and annotation.</title>
        <authorList>
            <consortium name="The Broad Institute Genomics Platform"/>
            <consortium name="The Broad Institute Genome Sequencing Center for Infectious Disease"/>
            <person name="Wu L."/>
            <person name="Ma J."/>
        </authorList>
    </citation>
    <scope>NUCLEOTIDE SEQUENCE [LARGE SCALE GENOMIC DNA]</scope>
    <source>
        <strain evidence="5">JCM 18200</strain>
    </source>
</reference>
<accession>A0ABP9AVV3</accession>
<dbReference type="InterPro" id="IPR005194">
    <property type="entry name" value="Glyco_hydro_65_C"/>
</dbReference>
<dbReference type="Proteomes" id="UP001501411">
    <property type="component" value="Unassembled WGS sequence"/>
</dbReference>
<feature type="domain" description="Mannosylglycerate hydrolase MGH1-like glycoside hydrolase" evidence="3">
    <location>
        <begin position="108"/>
        <end position="443"/>
    </location>
</feature>
<comment type="caution">
    <text evidence="4">The sequence shown here is derived from an EMBL/GenBank/DDBJ whole genome shotgun (WGS) entry which is preliminary data.</text>
</comment>
<feature type="signal peptide" evidence="1">
    <location>
        <begin position="1"/>
        <end position="21"/>
    </location>
</feature>
<evidence type="ECO:0000259" key="3">
    <source>
        <dbReference type="Pfam" id="PF22422"/>
    </source>
</evidence>
<evidence type="ECO:0000256" key="1">
    <source>
        <dbReference type="SAM" id="SignalP"/>
    </source>
</evidence>
<feature type="domain" description="Glycoside hydrolase family 65 C-terminal" evidence="2">
    <location>
        <begin position="460"/>
        <end position="503"/>
    </location>
</feature>
<sequence length="530" mass="61456">MKKTYGIILIALSILAEPAFAQLVLQPKTYEHYINIFNTDDEELYPQYISNAESWAFLSKNIPLFDCPDSTMEQTYYFRWWTFRKHIRKTPEGFVILEFLPDVNWAGKYNTISCAAAPHIYEGRWLHDQRYINDYIQFWFKGGGNLRSYSNWVTDAAYHQYLTTGNAELIKRLLPDFIQNYLAWEKEKRDSTGLFWQQDNRDGMEISICGSQSADATGYRATINSYMYAEALAISEIAKLRGQAKLSLNYRHKAIRLKSLLLQTLWDAKAQFFKVIPRNGSMQLCSARELHGYTPWYFNIPDNSYAVAWKFLMDSTYFYAPYGPTTAEQDHPDFQISYKDHECQWNGPSWPFSTAITLTAMANVLNHDQQSYINKADYYKLLSTYAKSQRRTLENGKQVPWIDENLNPYTGDWIARTRLKNWPSGAWPANNGGKERGKDYNHSTFCDLIITGLVGLRPSADNQVTVNPLVPPTWAYFCLDNISYHGRQLTILYDKTGQRYRKGIGFILFENGKKVASSKLLRPLNYQMAP</sequence>
<dbReference type="Gene3D" id="1.50.10.10">
    <property type="match status" value="1"/>
</dbReference>
<dbReference type="InterPro" id="IPR008928">
    <property type="entry name" value="6-hairpin_glycosidase_sf"/>
</dbReference>
<evidence type="ECO:0000313" key="4">
    <source>
        <dbReference type="EMBL" id="GAA4786994.1"/>
    </source>
</evidence>
<dbReference type="Pfam" id="PF22422">
    <property type="entry name" value="MGH1-like_GH"/>
    <property type="match status" value="1"/>
</dbReference>
<evidence type="ECO:0000313" key="5">
    <source>
        <dbReference type="Proteomes" id="UP001501411"/>
    </source>
</evidence>
<dbReference type="Pfam" id="PF03633">
    <property type="entry name" value="Glyco_hydro_65C"/>
    <property type="match status" value="1"/>
</dbReference>
<name>A0ABP9AVV3_9SPHI</name>
<organism evidence="4 5">
    <name type="scientific">Olivibacter ginsenosidimutans</name>
    <dbReference type="NCBI Taxonomy" id="1176537"/>
    <lineage>
        <taxon>Bacteria</taxon>
        <taxon>Pseudomonadati</taxon>
        <taxon>Bacteroidota</taxon>
        <taxon>Sphingobacteriia</taxon>
        <taxon>Sphingobacteriales</taxon>
        <taxon>Sphingobacteriaceae</taxon>
        <taxon>Olivibacter</taxon>
    </lineage>
</organism>
<evidence type="ECO:0000259" key="2">
    <source>
        <dbReference type="Pfam" id="PF03633"/>
    </source>
</evidence>
<dbReference type="InterPro" id="IPR054491">
    <property type="entry name" value="MGH1-like_GH"/>
</dbReference>
<feature type="chain" id="PRO_5045829671" description="Glycoside hydrolase" evidence="1">
    <location>
        <begin position="22"/>
        <end position="530"/>
    </location>
</feature>
<proteinExistence type="predicted"/>
<evidence type="ECO:0008006" key="6">
    <source>
        <dbReference type="Google" id="ProtNLM"/>
    </source>
</evidence>
<gene>
    <name evidence="4" type="ORF">GCM10023231_13900</name>
</gene>
<protein>
    <recommendedName>
        <fullName evidence="6">Glycoside hydrolase</fullName>
    </recommendedName>
</protein>
<keyword evidence="1" id="KW-0732">Signal</keyword>
<dbReference type="EMBL" id="BAABIQ010000007">
    <property type="protein sequence ID" value="GAA4786994.1"/>
    <property type="molecule type" value="Genomic_DNA"/>
</dbReference>
<dbReference type="SUPFAM" id="SSF48208">
    <property type="entry name" value="Six-hairpin glycosidases"/>
    <property type="match status" value="1"/>
</dbReference>
<dbReference type="RefSeq" id="WP_345231037.1">
    <property type="nucleotide sequence ID" value="NZ_BAABIQ010000007.1"/>
</dbReference>
<dbReference type="InterPro" id="IPR012341">
    <property type="entry name" value="6hp_glycosidase-like_sf"/>
</dbReference>
<keyword evidence="5" id="KW-1185">Reference proteome</keyword>